<comment type="caution">
    <text evidence="2">The sequence shown here is derived from an EMBL/GenBank/DDBJ whole genome shotgun (WGS) entry which is preliminary data.</text>
</comment>
<feature type="region of interest" description="Disordered" evidence="1">
    <location>
        <begin position="76"/>
        <end position="96"/>
    </location>
</feature>
<sequence length="96" mass="10733">MREGRTKEKHLIPLTRFLLRPDPISFISSDGFPSVFPTNHVKQSLGKHSTTYPLPIPSKKLMKIGLEIVKPAPVGEGVPYGRSTSSEKISFDHQHL</sequence>
<name>A0A540M1H9_MALBA</name>
<accession>A0A540M1H9</accession>
<evidence type="ECO:0000313" key="2">
    <source>
        <dbReference type="EMBL" id="TQD92604.1"/>
    </source>
</evidence>
<gene>
    <name evidence="2" type="ORF">C1H46_021715</name>
</gene>
<protein>
    <submittedName>
        <fullName evidence="2">Uncharacterized protein</fullName>
    </submittedName>
</protein>
<keyword evidence="3" id="KW-1185">Reference proteome</keyword>
<dbReference type="Proteomes" id="UP000315295">
    <property type="component" value="Unassembled WGS sequence"/>
</dbReference>
<proteinExistence type="predicted"/>
<dbReference type="AlphaFoldDB" id="A0A540M1H9"/>
<evidence type="ECO:0000256" key="1">
    <source>
        <dbReference type="SAM" id="MobiDB-lite"/>
    </source>
</evidence>
<evidence type="ECO:0000313" key="3">
    <source>
        <dbReference type="Proteomes" id="UP000315295"/>
    </source>
</evidence>
<organism evidence="2 3">
    <name type="scientific">Malus baccata</name>
    <name type="common">Siberian crab apple</name>
    <name type="synonym">Pyrus baccata</name>
    <dbReference type="NCBI Taxonomy" id="106549"/>
    <lineage>
        <taxon>Eukaryota</taxon>
        <taxon>Viridiplantae</taxon>
        <taxon>Streptophyta</taxon>
        <taxon>Embryophyta</taxon>
        <taxon>Tracheophyta</taxon>
        <taxon>Spermatophyta</taxon>
        <taxon>Magnoliopsida</taxon>
        <taxon>eudicotyledons</taxon>
        <taxon>Gunneridae</taxon>
        <taxon>Pentapetalae</taxon>
        <taxon>rosids</taxon>
        <taxon>fabids</taxon>
        <taxon>Rosales</taxon>
        <taxon>Rosaceae</taxon>
        <taxon>Amygdaloideae</taxon>
        <taxon>Maleae</taxon>
        <taxon>Malus</taxon>
    </lineage>
</organism>
<dbReference type="EMBL" id="VIEB01000389">
    <property type="protein sequence ID" value="TQD92604.1"/>
    <property type="molecule type" value="Genomic_DNA"/>
</dbReference>
<reference evidence="2 3" key="1">
    <citation type="journal article" date="2019" name="G3 (Bethesda)">
        <title>Sequencing of a Wild Apple (Malus baccata) Genome Unravels the Differences Between Cultivated and Wild Apple Species Regarding Disease Resistance and Cold Tolerance.</title>
        <authorList>
            <person name="Chen X."/>
        </authorList>
    </citation>
    <scope>NUCLEOTIDE SEQUENCE [LARGE SCALE GENOMIC DNA]</scope>
    <source>
        <strain evidence="3">cv. Shandingzi</strain>
        <tissue evidence="2">Leaves</tissue>
    </source>
</reference>